<organism evidence="1">
    <name type="scientific">hydrocarbon metagenome</name>
    <dbReference type="NCBI Taxonomy" id="938273"/>
    <lineage>
        <taxon>unclassified sequences</taxon>
        <taxon>metagenomes</taxon>
        <taxon>ecological metagenomes</taxon>
    </lineage>
</organism>
<dbReference type="InterPro" id="IPR003787">
    <property type="entry name" value="Sulphur_relay_DsrE/F-like"/>
</dbReference>
<dbReference type="InterPro" id="IPR027396">
    <property type="entry name" value="DsrEFH-like"/>
</dbReference>
<dbReference type="SUPFAM" id="SSF75169">
    <property type="entry name" value="DsrEFH-like"/>
    <property type="match status" value="1"/>
</dbReference>
<accession>A0A0W8FA18</accession>
<dbReference type="PANTHER" id="PTHR34874:SF1">
    <property type="entry name" value="PROTEIN YCHN"/>
    <property type="match status" value="1"/>
</dbReference>
<sequence length="113" mass="12296">MRSIFYLLDSAPYGSEKAYGVLNAAAVSIKMDVNLGLYADGVYLALAGQDTSLLDVPNLSDILYAYPELRVMAHEPSLTERGLLSRGLVERVELVDEEDFMKQALAADGLIAL</sequence>
<dbReference type="GO" id="GO:0005829">
    <property type="term" value="C:cytosol"/>
    <property type="evidence" value="ECO:0007669"/>
    <property type="project" value="TreeGrafter"/>
</dbReference>
<dbReference type="Gene3D" id="3.40.1260.10">
    <property type="entry name" value="DsrEFH-like"/>
    <property type="match status" value="1"/>
</dbReference>
<reference evidence="1" key="1">
    <citation type="journal article" date="2015" name="Proc. Natl. Acad. Sci. U.S.A.">
        <title>Networks of energetic and metabolic interactions define dynamics in microbial communities.</title>
        <authorList>
            <person name="Embree M."/>
            <person name="Liu J.K."/>
            <person name="Al-Bassam M.M."/>
            <person name="Zengler K."/>
        </authorList>
    </citation>
    <scope>NUCLEOTIDE SEQUENCE</scope>
</reference>
<gene>
    <name evidence="1" type="ORF">ASZ90_012637</name>
</gene>
<evidence type="ECO:0000313" key="1">
    <source>
        <dbReference type="EMBL" id="KUG17712.1"/>
    </source>
</evidence>
<name>A0A0W8FA18_9ZZZZ</name>
<comment type="caution">
    <text evidence="1">The sequence shown here is derived from an EMBL/GenBank/DDBJ whole genome shotgun (WGS) entry which is preliminary data.</text>
</comment>
<dbReference type="EMBL" id="LNQE01001425">
    <property type="protein sequence ID" value="KUG17712.1"/>
    <property type="molecule type" value="Genomic_DNA"/>
</dbReference>
<dbReference type="PANTHER" id="PTHR34874">
    <property type="entry name" value="PROTEIN YCHN"/>
    <property type="match status" value="1"/>
</dbReference>
<proteinExistence type="predicted"/>
<protein>
    <submittedName>
        <fullName evidence="1">Uncharacterized protein</fullName>
    </submittedName>
</protein>
<dbReference type="AlphaFoldDB" id="A0A0W8FA18"/>
<dbReference type="Pfam" id="PF02635">
    <property type="entry name" value="DsrE"/>
    <property type="match status" value="1"/>
</dbReference>